<dbReference type="Gene3D" id="3.90.1570.10">
    <property type="entry name" value="tt1808, chain A"/>
    <property type="match status" value="1"/>
</dbReference>
<keyword evidence="2" id="KW-0540">Nuclease</keyword>
<dbReference type="PANTHER" id="PTHR47152:SF1">
    <property type="entry name" value="SLL1186 PROTEIN"/>
    <property type="match status" value="1"/>
</dbReference>
<dbReference type="AlphaFoldDB" id="A0A926Z854"/>
<keyword evidence="2" id="KW-0255">Endonuclease</keyword>
<dbReference type="InterPro" id="IPR012296">
    <property type="entry name" value="Nuclease_put_TT1808"/>
</dbReference>
<reference evidence="2" key="1">
    <citation type="journal article" date="2015" name="ISME J.">
        <title>Draft Genome Sequence of Streptomyces incarnatus NRRL8089, which Produces the Nucleoside Antibiotic Sinefungin.</title>
        <authorList>
            <person name="Oshima K."/>
            <person name="Hattori M."/>
            <person name="Shimizu H."/>
            <person name="Fukuda K."/>
            <person name="Nemoto M."/>
            <person name="Inagaki K."/>
            <person name="Tamura T."/>
        </authorList>
    </citation>
    <scope>NUCLEOTIDE SEQUENCE</scope>
    <source>
        <strain evidence="2">FACHB-1277</strain>
    </source>
</reference>
<dbReference type="Pfam" id="PF05685">
    <property type="entry name" value="Uma2"/>
    <property type="match status" value="1"/>
</dbReference>
<proteinExistence type="predicted"/>
<evidence type="ECO:0000313" key="3">
    <source>
        <dbReference type="Proteomes" id="UP000631421"/>
    </source>
</evidence>
<dbReference type="InterPro" id="IPR008538">
    <property type="entry name" value="Uma2"/>
</dbReference>
<name>A0A926Z854_9CYAN</name>
<accession>A0A926Z854</accession>
<dbReference type="EMBL" id="JACJPY010000106">
    <property type="protein sequence ID" value="MBD2152450.1"/>
    <property type="molecule type" value="Genomic_DNA"/>
</dbReference>
<dbReference type="RefSeq" id="WP_190352922.1">
    <property type="nucleotide sequence ID" value="NZ_JACJPY010000106.1"/>
</dbReference>
<dbReference type="GO" id="GO:0004519">
    <property type="term" value="F:endonuclease activity"/>
    <property type="evidence" value="ECO:0007669"/>
    <property type="project" value="UniProtKB-KW"/>
</dbReference>
<dbReference type="PANTHER" id="PTHR47152">
    <property type="entry name" value="SLR2084 PROTEIN-RELATED"/>
    <property type="match status" value="1"/>
</dbReference>
<keyword evidence="3" id="KW-1185">Reference proteome</keyword>
<reference evidence="2" key="2">
    <citation type="submission" date="2020-08" db="EMBL/GenBank/DDBJ databases">
        <authorList>
            <person name="Chen M."/>
            <person name="Teng W."/>
            <person name="Zhao L."/>
            <person name="Hu C."/>
            <person name="Zhou Y."/>
            <person name="Han B."/>
            <person name="Song L."/>
            <person name="Shu W."/>
        </authorList>
    </citation>
    <scope>NUCLEOTIDE SEQUENCE</scope>
    <source>
        <strain evidence="2">FACHB-1277</strain>
    </source>
</reference>
<organism evidence="2 3">
    <name type="scientific">Pseudanabaena cinerea FACHB-1277</name>
    <dbReference type="NCBI Taxonomy" id="2949581"/>
    <lineage>
        <taxon>Bacteria</taxon>
        <taxon>Bacillati</taxon>
        <taxon>Cyanobacteriota</taxon>
        <taxon>Cyanophyceae</taxon>
        <taxon>Pseudanabaenales</taxon>
        <taxon>Pseudanabaenaceae</taxon>
        <taxon>Pseudanabaena</taxon>
        <taxon>Pseudanabaena cinerea</taxon>
    </lineage>
</organism>
<gene>
    <name evidence="2" type="ORF">H6F44_20350</name>
</gene>
<comment type="caution">
    <text evidence="2">The sequence shown here is derived from an EMBL/GenBank/DDBJ whole genome shotgun (WGS) entry which is preliminary data.</text>
</comment>
<sequence>MTVKIAIAQIQLEAGQRIVLDRIGWQEFEDILEDLGEHRHSHIAYFKGVLEFRMPLPKHERHKMLVSNLLVVLLNELGLEWESLGSTTFKNRRMQAAIEPDDCYYIQNYRAVTGMQRIDLDVDPVPDLAIEVDLTSQTQVSAYEALGVAEIWRIRNDRLEINLLQDGKYVSSATGNIFSSLPIVEGISLFLERSGDLPMSALCREFRAWCCEKGIKQ</sequence>
<keyword evidence="2" id="KW-0378">Hydrolase</keyword>
<evidence type="ECO:0000313" key="2">
    <source>
        <dbReference type="EMBL" id="MBD2152450.1"/>
    </source>
</evidence>
<dbReference type="Proteomes" id="UP000631421">
    <property type="component" value="Unassembled WGS sequence"/>
</dbReference>
<feature type="domain" description="Putative restriction endonuclease" evidence="1">
    <location>
        <begin position="25"/>
        <end position="189"/>
    </location>
</feature>
<evidence type="ECO:0000259" key="1">
    <source>
        <dbReference type="Pfam" id="PF05685"/>
    </source>
</evidence>
<protein>
    <submittedName>
        <fullName evidence="2">Uma2 family endonuclease</fullName>
    </submittedName>
</protein>